<dbReference type="AlphaFoldDB" id="A0A4Y8RU72"/>
<evidence type="ECO:0000256" key="2">
    <source>
        <dbReference type="ARBA" id="ARBA00022475"/>
    </source>
</evidence>
<name>A0A4Y8RU72_9HYPH</name>
<dbReference type="PANTHER" id="PTHR33362:SF5">
    <property type="entry name" value="C4-DICARBOXYLATE TRAP TRANSPORTER LARGE PERMEASE PROTEIN DCTM"/>
    <property type="match status" value="1"/>
</dbReference>
<feature type="transmembrane region" description="Helical" evidence="7">
    <location>
        <begin position="251"/>
        <end position="267"/>
    </location>
</feature>
<feature type="transmembrane region" description="Helical" evidence="7">
    <location>
        <begin position="288"/>
        <end position="309"/>
    </location>
</feature>
<comment type="function">
    <text evidence="7">Part of the tripartite ATP-independent periplasmic (TRAP) transport system.</text>
</comment>
<feature type="transmembrane region" description="Helical" evidence="7">
    <location>
        <begin position="411"/>
        <end position="433"/>
    </location>
</feature>
<feature type="transmembrane region" description="Helical" evidence="7">
    <location>
        <begin position="218"/>
        <end position="239"/>
    </location>
</feature>
<dbReference type="EMBL" id="SOZD01000001">
    <property type="protein sequence ID" value="TFF27810.1"/>
    <property type="molecule type" value="Genomic_DNA"/>
</dbReference>
<keyword evidence="4 7" id="KW-0812">Transmembrane</keyword>
<keyword evidence="10" id="KW-1185">Reference proteome</keyword>
<evidence type="ECO:0000256" key="4">
    <source>
        <dbReference type="ARBA" id="ARBA00022692"/>
    </source>
</evidence>
<keyword evidence="2" id="KW-1003">Cell membrane</keyword>
<dbReference type="PANTHER" id="PTHR33362">
    <property type="entry name" value="SIALIC ACID TRAP TRANSPORTER PERMEASE PROTEIN SIAT-RELATED"/>
    <property type="match status" value="1"/>
</dbReference>
<protein>
    <recommendedName>
        <fullName evidence="7">TRAP transporter large permease protein</fullName>
    </recommendedName>
</protein>
<feature type="domain" description="TRAP C4-dicarboxylate transport system permease DctM subunit" evidence="8">
    <location>
        <begin position="11"/>
        <end position="429"/>
    </location>
</feature>
<proteinExistence type="inferred from homology"/>
<keyword evidence="6 7" id="KW-0472">Membrane</keyword>
<comment type="caution">
    <text evidence="9">The sequence shown here is derived from an EMBL/GenBank/DDBJ whole genome shotgun (WGS) entry which is preliminary data.</text>
</comment>
<evidence type="ECO:0000259" key="8">
    <source>
        <dbReference type="Pfam" id="PF06808"/>
    </source>
</evidence>
<feature type="transmembrane region" description="Helical" evidence="7">
    <location>
        <begin position="175"/>
        <end position="197"/>
    </location>
</feature>
<dbReference type="InterPro" id="IPR010656">
    <property type="entry name" value="DctM"/>
</dbReference>
<organism evidence="9 10">
    <name type="scientific">Jiella endophytica</name>
    <dbReference type="NCBI Taxonomy" id="2558362"/>
    <lineage>
        <taxon>Bacteria</taxon>
        <taxon>Pseudomonadati</taxon>
        <taxon>Pseudomonadota</taxon>
        <taxon>Alphaproteobacteria</taxon>
        <taxon>Hyphomicrobiales</taxon>
        <taxon>Aurantimonadaceae</taxon>
        <taxon>Jiella</taxon>
    </lineage>
</organism>
<dbReference type="RefSeq" id="WP_134760775.1">
    <property type="nucleotide sequence ID" value="NZ_SOZD01000001.1"/>
</dbReference>
<gene>
    <name evidence="9" type="ORF">E3C22_04985</name>
</gene>
<accession>A0A4Y8RU72</accession>
<evidence type="ECO:0000256" key="6">
    <source>
        <dbReference type="ARBA" id="ARBA00023136"/>
    </source>
</evidence>
<reference evidence="9 10" key="1">
    <citation type="submission" date="2019-03" db="EMBL/GenBank/DDBJ databases">
        <title>Jiella endophytica sp. nov., a novel endophytic bacterium isolated from root of Ficus microcarpa Linn. f.</title>
        <authorList>
            <person name="Tuo L."/>
        </authorList>
    </citation>
    <scope>NUCLEOTIDE SEQUENCE [LARGE SCALE GENOMIC DNA]</scope>
    <source>
        <strain evidence="9 10">CBS5Q-3</strain>
    </source>
</reference>
<comment type="subunit">
    <text evidence="7">The complex comprises the extracytoplasmic solute receptor protein and the two transmembrane proteins.</text>
</comment>
<keyword evidence="3 7" id="KW-0997">Cell inner membrane</keyword>
<dbReference type="InterPro" id="IPR004681">
    <property type="entry name" value="TRAP_DctM"/>
</dbReference>
<sequence length="442" mass="46951">MTPLLSGLVMLLVLLALLAIGTPIAFSLGLVAMGALYTVYGGFFLETVGEQFFGYLSPFTLVAVPMFILMGAAVASSPAGKDLYAALDRWLNRVPGGLVLSNLGACSIFAALSGSSPATCAAIGKMGIPEMRQRGYPAEIAAGSIAAGGTLGILIPPSVTMIVYGIATETSIGRLFLAGLLPGLMLTVFFMAWTIIACRRRGLGLSDLTQNFTMRERFAALPRVVPFLLIIAGVLYVLYGGHATPSEASGVGALFCLILVAVIYGIFSHSWKFSQMRVIFRDTLKESVMIMLIIGASELFAFALSSLFITQTVAQAIADMDVNRWVLMAVINLFLLVAGFFLPPVGVILMTAPILLPIITNAGFDPYWFAVILTINMEIGLITPPVGLNLYVINGIAPDITLAQILRGSLPYVLCMVLGIVALCAFPQIALFLPDYVMGAAK</sequence>
<evidence type="ECO:0000256" key="3">
    <source>
        <dbReference type="ARBA" id="ARBA00022519"/>
    </source>
</evidence>
<dbReference type="GO" id="GO:0005886">
    <property type="term" value="C:plasma membrane"/>
    <property type="evidence" value="ECO:0007669"/>
    <property type="project" value="UniProtKB-SubCell"/>
</dbReference>
<dbReference type="PIRSF" id="PIRSF006066">
    <property type="entry name" value="HI0050"/>
    <property type="match status" value="1"/>
</dbReference>
<comment type="similarity">
    <text evidence="7">Belongs to the TRAP transporter large permease family.</text>
</comment>
<comment type="subcellular location">
    <subcellularLocation>
        <location evidence="1 7">Cell inner membrane</location>
        <topology evidence="1 7">Multi-pass membrane protein</topology>
    </subcellularLocation>
</comment>
<dbReference type="GO" id="GO:0022857">
    <property type="term" value="F:transmembrane transporter activity"/>
    <property type="evidence" value="ECO:0007669"/>
    <property type="project" value="UniProtKB-UniRule"/>
</dbReference>
<dbReference type="Pfam" id="PF06808">
    <property type="entry name" value="DctM"/>
    <property type="match status" value="1"/>
</dbReference>
<keyword evidence="7" id="KW-0813">Transport</keyword>
<evidence type="ECO:0000256" key="7">
    <source>
        <dbReference type="RuleBase" id="RU369079"/>
    </source>
</evidence>
<feature type="transmembrane region" description="Helical" evidence="7">
    <location>
        <begin position="52"/>
        <end position="74"/>
    </location>
</feature>
<dbReference type="OrthoDB" id="7912926at2"/>
<comment type="caution">
    <text evidence="7">Lacks conserved residue(s) required for the propagation of feature annotation.</text>
</comment>
<dbReference type="Proteomes" id="UP000298179">
    <property type="component" value="Unassembled WGS sequence"/>
</dbReference>
<dbReference type="NCBIfam" id="TIGR00786">
    <property type="entry name" value="dctM"/>
    <property type="match status" value="1"/>
</dbReference>
<evidence type="ECO:0000313" key="10">
    <source>
        <dbReference type="Proteomes" id="UP000298179"/>
    </source>
</evidence>
<keyword evidence="5 7" id="KW-1133">Transmembrane helix</keyword>
<evidence type="ECO:0000256" key="5">
    <source>
        <dbReference type="ARBA" id="ARBA00022989"/>
    </source>
</evidence>
<feature type="transmembrane region" description="Helical" evidence="7">
    <location>
        <begin position="329"/>
        <end position="355"/>
    </location>
</feature>
<evidence type="ECO:0000313" key="9">
    <source>
        <dbReference type="EMBL" id="TFF27810.1"/>
    </source>
</evidence>
<evidence type="ECO:0000256" key="1">
    <source>
        <dbReference type="ARBA" id="ARBA00004429"/>
    </source>
</evidence>
<feature type="transmembrane region" description="Helical" evidence="7">
    <location>
        <begin position="367"/>
        <end position="391"/>
    </location>
</feature>